<keyword evidence="2" id="KW-1185">Reference proteome</keyword>
<dbReference type="EMBL" id="SHOA02000003">
    <property type="protein sequence ID" value="TDH68358.1"/>
    <property type="molecule type" value="Genomic_DNA"/>
</dbReference>
<evidence type="ECO:0000313" key="2">
    <source>
        <dbReference type="Proteomes" id="UP000294530"/>
    </source>
</evidence>
<comment type="caution">
    <text evidence="1">The sequence shown here is derived from an EMBL/GenBank/DDBJ whole genome shotgun (WGS) entry which is preliminary data.</text>
</comment>
<organism evidence="1 2">
    <name type="scientific">Bremia lactucae</name>
    <name type="common">Lettuce downy mildew</name>
    <dbReference type="NCBI Taxonomy" id="4779"/>
    <lineage>
        <taxon>Eukaryota</taxon>
        <taxon>Sar</taxon>
        <taxon>Stramenopiles</taxon>
        <taxon>Oomycota</taxon>
        <taxon>Peronosporomycetes</taxon>
        <taxon>Peronosporales</taxon>
        <taxon>Peronosporaceae</taxon>
        <taxon>Bremia</taxon>
    </lineage>
</organism>
<dbReference type="GeneID" id="94347242"/>
<dbReference type="KEGG" id="blac:94347242"/>
<dbReference type="Proteomes" id="UP000294530">
    <property type="component" value="Unassembled WGS sequence"/>
</dbReference>
<sequence>MYPYVVPSSETAALLQPSSLLETGFLIMLETNSFWGETEPLALLDPKLVKTYSTALERICCISYSKHLAAG</sequence>
<reference evidence="1 2" key="1">
    <citation type="journal article" date="2021" name="Genome Biol.">
        <title>AFLAP: assembly-free linkage analysis pipeline using k-mers from genome sequencing data.</title>
        <authorList>
            <person name="Fletcher K."/>
            <person name="Zhang L."/>
            <person name="Gil J."/>
            <person name="Han R."/>
            <person name="Cavanaugh K."/>
            <person name="Michelmore R."/>
        </authorList>
    </citation>
    <scope>NUCLEOTIDE SEQUENCE [LARGE SCALE GENOMIC DNA]</scope>
    <source>
        <strain evidence="1 2">SF5</strain>
    </source>
</reference>
<proteinExistence type="predicted"/>
<accession>A0A976FK97</accession>
<evidence type="ECO:0000313" key="1">
    <source>
        <dbReference type="EMBL" id="TDH68358.1"/>
    </source>
</evidence>
<protein>
    <submittedName>
        <fullName evidence="1">Uncharacterized protein</fullName>
    </submittedName>
</protein>
<gene>
    <name evidence="1" type="ORF">CCR75_003477</name>
</gene>
<dbReference type="AlphaFoldDB" id="A0A976FK97"/>
<dbReference type="RefSeq" id="XP_067817857.1">
    <property type="nucleotide sequence ID" value="XM_067961571.1"/>
</dbReference>
<name>A0A976FK97_BRELC</name>